<feature type="signal peptide" evidence="1">
    <location>
        <begin position="1"/>
        <end position="28"/>
    </location>
</feature>
<evidence type="ECO:0000256" key="1">
    <source>
        <dbReference type="SAM" id="SignalP"/>
    </source>
</evidence>
<accession>A0A498Q2U1</accession>
<dbReference type="OrthoDB" id="4750890at2"/>
<dbReference type="RefSeq" id="WP_136623168.1">
    <property type="nucleotide sequence ID" value="NZ_UPHP01000072.1"/>
</dbReference>
<reference evidence="2 3" key="1">
    <citation type="submission" date="2018-09" db="EMBL/GenBank/DDBJ databases">
        <authorList>
            <person name="Tagini F."/>
        </authorList>
    </citation>
    <scope>NUCLEOTIDE SEQUENCE [LARGE SCALE GENOMIC DNA]</scope>
    <source>
        <strain evidence="2 3">MK136</strain>
    </source>
</reference>
<keyword evidence="1" id="KW-0732">Signal</keyword>
<proteinExistence type="predicted"/>
<dbReference type="EMBL" id="UPHP01000072">
    <property type="protein sequence ID" value="VBA39627.1"/>
    <property type="molecule type" value="Genomic_DNA"/>
</dbReference>
<protein>
    <submittedName>
        <fullName evidence="2">Uncharacterized protein</fullName>
    </submittedName>
</protein>
<organism evidence="2 3">
    <name type="scientific">Mycobacterium attenuatum</name>
    <dbReference type="NCBI Taxonomy" id="2341086"/>
    <lineage>
        <taxon>Bacteria</taxon>
        <taxon>Bacillati</taxon>
        <taxon>Actinomycetota</taxon>
        <taxon>Actinomycetes</taxon>
        <taxon>Mycobacteriales</taxon>
        <taxon>Mycobacteriaceae</taxon>
        <taxon>Mycobacterium</taxon>
    </lineage>
</organism>
<evidence type="ECO:0000313" key="3">
    <source>
        <dbReference type="Proteomes" id="UP000273307"/>
    </source>
</evidence>
<name>A0A498Q2U1_9MYCO</name>
<sequence length="142" mass="14729">MTTRLVCVAMAAAVAVGVLGSKPVPAWAVPADDPVAPSVPATAAHWEAGCPEPLTELIDRTCFEPYPWVADSAPVSLVGEGAPSQGLPMRNVLAVVTGVKVTVALTVRDYSGADRLIQVQPGSTRGFSGDVIVDVRQDRVVP</sequence>
<gene>
    <name evidence="2" type="ORF">LAUMK136_03100</name>
</gene>
<keyword evidence="3" id="KW-1185">Reference proteome</keyword>
<dbReference type="AlphaFoldDB" id="A0A498Q2U1"/>
<evidence type="ECO:0000313" key="2">
    <source>
        <dbReference type="EMBL" id="VBA39627.1"/>
    </source>
</evidence>
<feature type="chain" id="PRO_5019816567" evidence="1">
    <location>
        <begin position="29"/>
        <end position="142"/>
    </location>
</feature>
<dbReference type="Proteomes" id="UP000273307">
    <property type="component" value="Unassembled WGS sequence"/>
</dbReference>